<evidence type="ECO:0000313" key="1">
    <source>
        <dbReference type="EMBL" id="GAA1288293.1"/>
    </source>
</evidence>
<gene>
    <name evidence="1" type="ORF">GCM10009579_59740</name>
</gene>
<protein>
    <submittedName>
        <fullName evidence="1">Uncharacterized protein</fullName>
    </submittedName>
</protein>
<accession>A0ABN1X9C9</accession>
<evidence type="ECO:0000313" key="2">
    <source>
        <dbReference type="Proteomes" id="UP001500282"/>
    </source>
</evidence>
<name>A0ABN1X9C9_9ACTN</name>
<dbReference type="EMBL" id="BAAAIH010000040">
    <property type="protein sequence ID" value="GAA1288293.1"/>
    <property type="molecule type" value="Genomic_DNA"/>
</dbReference>
<dbReference type="Proteomes" id="UP001500282">
    <property type="component" value="Unassembled WGS sequence"/>
</dbReference>
<keyword evidence="2" id="KW-1185">Reference proteome</keyword>
<reference evidence="1 2" key="1">
    <citation type="journal article" date="2019" name="Int. J. Syst. Evol. Microbiol.">
        <title>The Global Catalogue of Microorganisms (GCM) 10K type strain sequencing project: providing services to taxonomists for standard genome sequencing and annotation.</title>
        <authorList>
            <consortium name="The Broad Institute Genomics Platform"/>
            <consortium name="The Broad Institute Genome Sequencing Center for Infectious Disease"/>
            <person name="Wu L."/>
            <person name="Ma J."/>
        </authorList>
    </citation>
    <scope>NUCLEOTIDE SEQUENCE [LARGE SCALE GENOMIC DNA]</scope>
    <source>
        <strain evidence="1 2">JCM 11448</strain>
    </source>
</reference>
<organism evidence="1 2">
    <name type="scientific">Streptomyces javensis</name>
    <dbReference type="NCBI Taxonomy" id="114698"/>
    <lineage>
        <taxon>Bacteria</taxon>
        <taxon>Bacillati</taxon>
        <taxon>Actinomycetota</taxon>
        <taxon>Actinomycetes</taxon>
        <taxon>Kitasatosporales</taxon>
        <taxon>Streptomycetaceae</taxon>
        <taxon>Streptomyces</taxon>
        <taxon>Streptomyces violaceusniger group</taxon>
    </lineage>
</organism>
<proteinExistence type="predicted"/>
<sequence>MKMQMRFGEQEYIACHLQILPHVRTRRYRFPLTGRRTHEERAGIRPADSGPFLVRLYGSCVREPAPYALASPSSF</sequence>
<comment type="caution">
    <text evidence="1">The sequence shown here is derived from an EMBL/GenBank/DDBJ whole genome shotgun (WGS) entry which is preliminary data.</text>
</comment>